<dbReference type="SUPFAM" id="SSF49493">
    <property type="entry name" value="HSP40/DnaJ peptide-binding domain"/>
    <property type="match status" value="2"/>
</dbReference>
<dbReference type="FunFam" id="1.10.287.110:FF:000041">
    <property type="entry name" value="Chaperone protein DNAj, putative"/>
    <property type="match status" value="1"/>
</dbReference>
<dbReference type="GO" id="GO:0006457">
    <property type="term" value="P:protein folding"/>
    <property type="evidence" value="ECO:0007669"/>
    <property type="project" value="InterPro"/>
</dbReference>
<dbReference type="GO" id="GO:0009408">
    <property type="term" value="P:response to heat"/>
    <property type="evidence" value="ECO:0007669"/>
    <property type="project" value="InterPro"/>
</dbReference>
<dbReference type="SMART" id="SM00271">
    <property type="entry name" value="DnaJ"/>
    <property type="match status" value="1"/>
</dbReference>
<dbReference type="GO" id="GO:0030544">
    <property type="term" value="F:Hsp70 protein binding"/>
    <property type="evidence" value="ECO:0007669"/>
    <property type="project" value="InterPro"/>
</dbReference>
<evidence type="ECO:0000256" key="5">
    <source>
        <dbReference type="PROSITE-ProRule" id="PRU00546"/>
    </source>
</evidence>
<dbReference type="InterPro" id="IPR001623">
    <property type="entry name" value="DnaJ_domain"/>
</dbReference>
<accession>A0A7S4IEX5</accession>
<feature type="compositionally biased region" description="Basic and acidic residues" evidence="6">
    <location>
        <begin position="383"/>
        <end position="398"/>
    </location>
</feature>
<dbReference type="Gene3D" id="2.10.230.10">
    <property type="entry name" value="Heat shock protein DnaJ, cysteine-rich domain"/>
    <property type="match status" value="1"/>
</dbReference>
<dbReference type="FunFam" id="2.10.230.10:FF:000001">
    <property type="entry name" value="DnaJ subfamily A member 2"/>
    <property type="match status" value="1"/>
</dbReference>
<proteinExistence type="inferred from homology"/>
<dbReference type="InterPro" id="IPR036410">
    <property type="entry name" value="HSP_DnaJ_Cys-rich_dom_sf"/>
</dbReference>
<evidence type="ECO:0000256" key="2">
    <source>
        <dbReference type="ARBA" id="ARBA00022737"/>
    </source>
</evidence>
<name>A0A7S4IEX5_9EUKA</name>
<dbReference type="InterPro" id="IPR008971">
    <property type="entry name" value="HSP40/DnaJ_pept-bd"/>
</dbReference>
<organism evidence="9">
    <name type="scientific">Vannella robusta</name>
    <dbReference type="NCBI Taxonomy" id="1487602"/>
    <lineage>
        <taxon>Eukaryota</taxon>
        <taxon>Amoebozoa</taxon>
        <taxon>Discosea</taxon>
        <taxon>Flabellinia</taxon>
        <taxon>Vannellidae</taxon>
        <taxon>Vannella</taxon>
    </lineage>
</organism>
<sequence>MFGGGPRGPVDNEKFYTLLGVPKDATSGQIKKAYHKKARSVHPDKNQGDVEKENLFKELSHAYEILSDPEKRDIYDKYGEEGLKQGGMGGFSNANDIFSQFFGGGFGGSPNRGPQRGDDISFALGVTLKDLYNGTKKKLRVNKNVICSACAGKGSKKEGATKKCPGCQGRGVKFTRRQMGPSIIQMQQDCDDCNRKGEIIDPKDRCKACKGKKTVKESKIIEVEIDRGMREGQKITFSGEGDQAPGILAGDIVVVLKEKEDDTFPFIRRGDDLILQKDISLLEALTGYEFLIEHMDERTLHVKSKPGDVTEEGSIRVINNEGMPQHRNPFIKGNLFIKFSVKWPKSGSLSKKQIQALEEALPAKKTLDNIPMDVEEVSLEPYDENRHERNSSHGYREAYEEDEGGHTQTCVHQ</sequence>
<dbReference type="HAMAP" id="MF_01152">
    <property type="entry name" value="DnaJ"/>
    <property type="match status" value="1"/>
</dbReference>
<dbReference type="InterPro" id="IPR012724">
    <property type="entry name" value="DnaJ"/>
</dbReference>
<feature type="domain" description="CR-type" evidence="8">
    <location>
        <begin position="134"/>
        <end position="218"/>
    </location>
</feature>
<gene>
    <name evidence="9" type="ORF">VSP0166_LOCUS11642</name>
</gene>
<keyword evidence="1 5" id="KW-0479">Metal-binding</keyword>
<dbReference type="InterPro" id="IPR001305">
    <property type="entry name" value="HSP_DnaJ_Cys-rich_dom"/>
</dbReference>
<feature type="region of interest" description="Disordered" evidence="6">
    <location>
        <begin position="379"/>
        <end position="413"/>
    </location>
</feature>
<dbReference type="GO" id="GO:0005524">
    <property type="term" value="F:ATP binding"/>
    <property type="evidence" value="ECO:0007669"/>
    <property type="project" value="InterPro"/>
</dbReference>
<keyword evidence="3 5" id="KW-0863">Zinc-finger</keyword>
<feature type="zinc finger region" description="CR-type" evidence="5">
    <location>
        <begin position="134"/>
        <end position="218"/>
    </location>
</feature>
<dbReference type="EMBL" id="HBKP01016431">
    <property type="protein sequence ID" value="CAE2227335.1"/>
    <property type="molecule type" value="Transcribed_RNA"/>
</dbReference>
<dbReference type="PROSITE" id="PS50076">
    <property type="entry name" value="DNAJ_2"/>
    <property type="match status" value="1"/>
</dbReference>
<dbReference type="FunFam" id="2.60.260.20:FF:000003">
    <property type="entry name" value="DnaJ subfamily A member 2"/>
    <property type="match status" value="1"/>
</dbReference>
<dbReference type="SUPFAM" id="SSF46565">
    <property type="entry name" value="Chaperone J-domain"/>
    <property type="match status" value="1"/>
</dbReference>
<dbReference type="PANTHER" id="PTHR43888">
    <property type="entry name" value="DNAJ-LIKE-2, ISOFORM A-RELATED"/>
    <property type="match status" value="1"/>
</dbReference>
<dbReference type="InterPro" id="IPR018253">
    <property type="entry name" value="DnaJ_domain_CS"/>
</dbReference>
<dbReference type="InterPro" id="IPR002939">
    <property type="entry name" value="DnaJ_C"/>
</dbReference>
<dbReference type="CDD" id="cd10747">
    <property type="entry name" value="DnaJ_C"/>
    <property type="match status" value="1"/>
</dbReference>
<dbReference type="Gene3D" id="2.60.260.20">
    <property type="entry name" value="Urease metallochaperone UreE, N-terminal domain"/>
    <property type="match status" value="2"/>
</dbReference>
<dbReference type="PRINTS" id="PR00625">
    <property type="entry name" value="JDOMAIN"/>
</dbReference>
<dbReference type="SUPFAM" id="SSF57938">
    <property type="entry name" value="DnaJ/Hsp40 cysteine-rich domain"/>
    <property type="match status" value="1"/>
</dbReference>
<keyword evidence="4 5" id="KW-0862">Zinc</keyword>
<evidence type="ECO:0000259" key="7">
    <source>
        <dbReference type="PROSITE" id="PS50076"/>
    </source>
</evidence>
<evidence type="ECO:0000256" key="1">
    <source>
        <dbReference type="ARBA" id="ARBA00022723"/>
    </source>
</evidence>
<dbReference type="CDD" id="cd10719">
    <property type="entry name" value="DnaJ_zf"/>
    <property type="match status" value="1"/>
</dbReference>
<dbReference type="PROSITE" id="PS00636">
    <property type="entry name" value="DNAJ_1"/>
    <property type="match status" value="1"/>
</dbReference>
<dbReference type="Pfam" id="PF00226">
    <property type="entry name" value="DnaJ"/>
    <property type="match status" value="1"/>
</dbReference>
<keyword evidence="2" id="KW-0677">Repeat</keyword>
<dbReference type="PROSITE" id="PS51188">
    <property type="entry name" value="ZF_CR"/>
    <property type="match status" value="1"/>
</dbReference>
<dbReference type="CDD" id="cd06257">
    <property type="entry name" value="DnaJ"/>
    <property type="match status" value="1"/>
</dbReference>
<evidence type="ECO:0000256" key="6">
    <source>
        <dbReference type="SAM" id="MobiDB-lite"/>
    </source>
</evidence>
<evidence type="ECO:0000256" key="3">
    <source>
        <dbReference type="ARBA" id="ARBA00022771"/>
    </source>
</evidence>
<dbReference type="InterPro" id="IPR036869">
    <property type="entry name" value="J_dom_sf"/>
</dbReference>
<dbReference type="GO" id="GO:0051082">
    <property type="term" value="F:unfolded protein binding"/>
    <property type="evidence" value="ECO:0007669"/>
    <property type="project" value="InterPro"/>
</dbReference>
<evidence type="ECO:0000313" key="9">
    <source>
        <dbReference type="EMBL" id="CAE2227335.1"/>
    </source>
</evidence>
<dbReference type="InterPro" id="IPR044713">
    <property type="entry name" value="DNJA1/2-like"/>
</dbReference>
<feature type="domain" description="J" evidence="7">
    <location>
        <begin position="14"/>
        <end position="79"/>
    </location>
</feature>
<dbReference type="Gene3D" id="1.10.287.110">
    <property type="entry name" value="DnaJ domain"/>
    <property type="match status" value="1"/>
</dbReference>
<dbReference type="Pfam" id="PF01556">
    <property type="entry name" value="DnaJ_C"/>
    <property type="match status" value="1"/>
</dbReference>
<reference evidence="9" key="1">
    <citation type="submission" date="2021-01" db="EMBL/GenBank/DDBJ databases">
        <authorList>
            <person name="Corre E."/>
            <person name="Pelletier E."/>
            <person name="Niang G."/>
            <person name="Scheremetjew M."/>
            <person name="Finn R."/>
            <person name="Kale V."/>
            <person name="Holt S."/>
            <person name="Cochrane G."/>
            <person name="Meng A."/>
            <person name="Brown T."/>
            <person name="Cohen L."/>
        </authorList>
    </citation>
    <scope>NUCLEOTIDE SEQUENCE</scope>
    <source>
        <strain evidence="9">DIVA3 518/3/11/1/6</strain>
    </source>
</reference>
<dbReference type="AlphaFoldDB" id="A0A7S4IEX5"/>
<evidence type="ECO:0000256" key="4">
    <source>
        <dbReference type="ARBA" id="ARBA00022833"/>
    </source>
</evidence>
<dbReference type="GO" id="GO:0008270">
    <property type="term" value="F:zinc ion binding"/>
    <property type="evidence" value="ECO:0007669"/>
    <property type="project" value="UniProtKB-KW"/>
</dbReference>
<evidence type="ECO:0000259" key="8">
    <source>
        <dbReference type="PROSITE" id="PS51188"/>
    </source>
</evidence>
<protein>
    <submittedName>
        <fullName evidence="9">Uncharacterized protein</fullName>
    </submittedName>
</protein>
<dbReference type="Pfam" id="PF00684">
    <property type="entry name" value="DnaJ_CXXCXGXG"/>
    <property type="match status" value="1"/>
</dbReference>